<feature type="transmembrane region" description="Helical" evidence="7">
    <location>
        <begin position="12"/>
        <end position="40"/>
    </location>
</feature>
<evidence type="ECO:0000256" key="6">
    <source>
        <dbReference type="ARBA" id="ARBA00023136"/>
    </source>
</evidence>
<accession>A0A7Y4DTZ3</accession>
<dbReference type="PROSITE" id="PS01060">
    <property type="entry name" value="FLIP_1"/>
    <property type="match status" value="1"/>
</dbReference>
<sequence>MAFENNPISLALFLGSLSLMPLLFITTTAFLKIAMVLMIVRNALGVQQVPPSMAIYSIALAATLFVMAPVFTNIQEGLTQHGGWEVGRRDLSDTMNLIVGPMSTFMAQNVDVNIQHSLINTAKEMWPELMAEKLGKDNLFVLIPSFVISELQAGFKIGFLIYIPFVVIDLIVSNILLALGMQMVAPITVTVPIKILLFVLVDGWSKLLEGLIYTYI</sequence>
<comment type="subcellular location">
    <subcellularLocation>
        <location evidence="1">Cell membrane</location>
        <topology evidence="1">Multi-pass membrane protein</topology>
    </subcellularLocation>
</comment>
<dbReference type="AlphaFoldDB" id="A0A7Y4DTZ3"/>
<feature type="transmembrane region" description="Helical" evidence="7">
    <location>
        <begin position="183"/>
        <end position="201"/>
    </location>
</feature>
<evidence type="ECO:0000256" key="7">
    <source>
        <dbReference type="RuleBase" id="RU362070"/>
    </source>
</evidence>
<evidence type="ECO:0000313" key="8">
    <source>
        <dbReference type="EMBL" id="NOH35996.1"/>
    </source>
</evidence>
<feature type="transmembrane region" description="Helical" evidence="7">
    <location>
        <begin position="159"/>
        <end position="177"/>
    </location>
</feature>
<organism evidence="8 9">
    <name type="scientific">Vibrio chagasii</name>
    <dbReference type="NCBI Taxonomy" id="170679"/>
    <lineage>
        <taxon>Bacteria</taxon>
        <taxon>Pseudomonadati</taxon>
        <taxon>Pseudomonadota</taxon>
        <taxon>Gammaproteobacteria</taxon>
        <taxon>Vibrionales</taxon>
        <taxon>Vibrionaceae</taxon>
        <taxon>Vibrio</taxon>
    </lineage>
</organism>
<feature type="transmembrane region" description="Helical" evidence="7">
    <location>
        <begin position="52"/>
        <end position="71"/>
    </location>
</feature>
<dbReference type="NCBIfam" id="NF009438">
    <property type="entry name" value="PRK12797.1"/>
    <property type="match status" value="1"/>
</dbReference>
<dbReference type="InterPro" id="IPR005773">
    <property type="entry name" value="T3SS_YscR-like"/>
</dbReference>
<evidence type="ECO:0000256" key="3">
    <source>
        <dbReference type="ARBA" id="ARBA00022475"/>
    </source>
</evidence>
<keyword evidence="3 7" id="KW-1003">Cell membrane</keyword>
<name>A0A7Y4DTZ3_9VIBR</name>
<evidence type="ECO:0000313" key="9">
    <source>
        <dbReference type="Proteomes" id="UP000525336"/>
    </source>
</evidence>
<keyword evidence="4 7" id="KW-0812">Transmembrane</keyword>
<evidence type="ECO:0000256" key="4">
    <source>
        <dbReference type="ARBA" id="ARBA00022692"/>
    </source>
</evidence>
<dbReference type="Pfam" id="PF00813">
    <property type="entry name" value="FliP"/>
    <property type="match status" value="1"/>
</dbReference>
<dbReference type="PRINTS" id="PR01302">
    <property type="entry name" value="TYPE3IMPPROT"/>
</dbReference>
<keyword evidence="6 7" id="KW-0472">Membrane</keyword>
<comment type="similarity">
    <text evidence="2 7">Belongs to the FliP/MopC/SpaP family.</text>
</comment>
<dbReference type="PROSITE" id="PS01061">
    <property type="entry name" value="FLIP_2"/>
    <property type="match status" value="1"/>
</dbReference>
<dbReference type="Proteomes" id="UP000525336">
    <property type="component" value="Unassembled WGS sequence"/>
</dbReference>
<dbReference type="GO" id="GO:0009306">
    <property type="term" value="P:protein secretion"/>
    <property type="evidence" value="ECO:0007669"/>
    <property type="project" value="UniProtKB-UniRule"/>
</dbReference>
<dbReference type="GO" id="GO:0005886">
    <property type="term" value="C:plasma membrane"/>
    <property type="evidence" value="ECO:0007669"/>
    <property type="project" value="UniProtKB-SubCell"/>
</dbReference>
<evidence type="ECO:0000256" key="5">
    <source>
        <dbReference type="ARBA" id="ARBA00022989"/>
    </source>
</evidence>
<gene>
    <name evidence="8" type="ORF">F0245_22000</name>
</gene>
<evidence type="ECO:0000256" key="1">
    <source>
        <dbReference type="ARBA" id="ARBA00004651"/>
    </source>
</evidence>
<evidence type="ECO:0000256" key="2">
    <source>
        <dbReference type="ARBA" id="ARBA00006257"/>
    </source>
</evidence>
<dbReference type="InterPro" id="IPR005838">
    <property type="entry name" value="T3SS_IM_P"/>
</dbReference>
<dbReference type="EMBL" id="VTXW01000033">
    <property type="protein sequence ID" value="NOH35996.1"/>
    <property type="molecule type" value="Genomic_DNA"/>
</dbReference>
<keyword evidence="5 7" id="KW-1133">Transmembrane helix</keyword>
<proteinExistence type="inferred from homology"/>
<dbReference type="RefSeq" id="WP_171369235.1">
    <property type="nucleotide sequence ID" value="NZ_VTXW01000033.1"/>
</dbReference>
<dbReference type="PANTHER" id="PTHR30587:SF2">
    <property type="entry name" value="SURFACE PRESENTATION OF ANTIGENS PROTEIN SPAP"/>
    <property type="match status" value="1"/>
</dbReference>
<dbReference type="PANTHER" id="PTHR30587">
    <property type="entry name" value="FLAGELLAR BIOSYNTHETIC PROTEIN FLIP"/>
    <property type="match status" value="1"/>
</dbReference>
<protein>
    <submittedName>
        <fullName evidence="8">EscR/YscR/HrcR family type III secretion system export apparatus protein</fullName>
    </submittedName>
</protein>
<dbReference type="NCBIfam" id="TIGR01102">
    <property type="entry name" value="yscR"/>
    <property type="match status" value="1"/>
</dbReference>
<reference evidence="8 9" key="1">
    <citation type="submission" date="2019-09" db="EMBL/GenBank/DDBJ databases">
        <title>Draft genome sequencing and comparative genomics of hatchery-associated Vibrios.</title>
        <authorList>
            <person name="Kehlet-Delgado H."/>
            <person name="Mueller R.S."/>
        </authorList>
    </citation>
    <scope>NUCLEOTIDE SEQUENCE [LARGE SCALE GENOMIC DNA]</scope>
    <source>
        <strain evidence="8 9">00-90-10</strain>
    </source>
</reference>
<comment type="caution">
    <text evidence="8">The sequence shown here is derived from an EMBL/GenBank/DDBJ whole genome shotgun (WGS) entry which is preliminary data.</text>
</comment>